<dbReference type="GO" id="GO:0046797">
    <property type="term" value="P:viral procapsid maturation"/>
    <property type="evidence" value="ECO:0007669"/>
    <property type="project" value="UniProtKB-KW"/>
</dbReference>
<keyword evidence="4" id="KW-0118">Viral capsid assembly</keyword>
<dbReference type="NCBIfam" id="TIGR01543">
    <property type="entry name" value="proheadase_HK97"/>
    <property type="match status" value="1"/>
</dbReference>
<dbReference type="EMBL" id="MW021761">
    <property type="protein sequence ID" value="QPX74972.1"/>
    <property type="molecule type" value="Genomic_DNA"/>
</dbReference>
<evidence type="ECO:0000256" key="1">
    <source>
        <dbReference type="ARBA" id="ARBA00022612"/>
    </source>
</evidence>
<dbReference type="Proteomes" id="UP000595249">
    <property type="component" value="Segment"/>
</dbReference>
<dbReference type="GeneID" id="80456959"/>
<keyword evidence="5" id="KW-1273">Viral capsid maturation</keyword>
<evidence type="ECO:0000256" key="4">
    <source>
        <dbReference type="ARBA" id="ARBA00022950"/>
    </source>
</evidence>
<dbReference type="InterPro" id="IPR054613">
    <property type="entry name" value="Peptidase_S78_dom"/>
</dbReference>
<evidence type="ECO:0000259" key="6">
    <source>
        <dbReference type="Pfam" id="PF04586"/>
    </source>
</evidence>
<dbReference type="GO" id="GO:0008233">
    <property type="term" value="F:peptidase activity"/>
    <property type="evidence" value="ECO:0007669"/>
    <property type="project" value="UniProtKB-KW"/>
</dbReference>
<keyword evidence="2 7" id="KW-0645">Protease</keyword>
<sequence length="226" mass="25568">MINRKITHKPMRISKMQKPKNNEIEKRSISGRVSLSETRDGEGAAVDSNPVISGYAAVYEQPSSDLWWIETIRRGAFDNADFSQCFSFWNHNEDVILGSVRGGSLQVKVDEKGLFYEVKPDAKNSYIDGVALSPMRRGDVTHSSFRFIEVPGTSEWRWDEESDIVYRTITQIARVLDVSPVVFPAYDAADSSLRKAEELRSGANNSKMAEIAIEDLKREDFIRSII</sequence>
<evidence type="ECO:0000256" key="5">
    <source>
        <dbReference type="ARBA" id="ARBA00023045"/>
    </source>
</evidence>
<keyword evidence="1" id="KW-1188">Viral release from host cell</keyword>
<keyword evidence="3" id="KW-0378">Hydrolase</keyword>
<protein>
    <submittedName>
        <fullName evidence="7">Putative prohead protease</fullName>
    </submittedName>
</protein>
<organism evidence="7 8">
    <name type="scientific">Serratia phage vB_SmaS_Rovert</name>
    <dbReference type="NCBI Taxonomy" id="2777363"/>
    <lineage>
        <taxon>Viruses</taxon>
        <taxon>Duplodnaviria</taxon>
        <taxon>Heunggongvirae</taxon>
        <taxon>Uroviricota</taxon>
        <taxon>Caudoviricetes</taxon>
        <taxon>Rovertvirus</taxon>
        <taxon>Rovertvirus rovert</taxon>
    </lineage>
</organism>
<dbReference type="KEGG" id="vg:80456959"/>
<evidence type="ECO:0000256" key="3">
    <source>
        <dbReference type="ARBA" id="ARBA00022801"/>
    </source>
</evidence>
<evidence type="ECO:0000313" key="7">
    <source>
        <dbReference type="EMBL" id="QPX74972.1"/>
    </source>
</evidence>
<dbReference type="Pfam" id="PF04586">
    <property type="entry name" value="Peptidase_S78"/>
    <property type="match status" value="1"/>
</dbReference>
<feature type="domain" description="Prohead serine protease" evidence="6">
    <location>
        <begin position="47"/>
        <end position="197"/>
    </location>
</feature>
<dbReference type="InterPro" id="IPR006433">
    <property type="entry name" value="Prohead_protease"/>
</dbReference>
<name>A0A7T3N9W3_9CAUD</name>
<reference evidence="7 8" key="1">
    <citation type="submission" date="2020-09" db="EMBL/GenBank/DDBJ databases">
        <authorList>
            <person name="Marshall N."/>
            <person name="Wilson M.E."/>
            <person name="Walker J.K."/>
            <person name="Johnson L."/>
            <person name="Sharma R."/>
            <person name="Carr E."/>
            <person name="Grose J.H."/>
        </authorList>
    </citation>
    <scope>NUCLEOTIDE SEQUENCE [LARGE SCALE GENOMIC DNA]</scope>
</reference>
<dbReference type="RefSeq" id="YP_010774058.1">
    <property type="nucleotide sequence ID" value="NC_074751.1"/>
</dbReference>
<evidence type="ECO:0000256" key="2">
    <source>
        <dbReference type="ARBA" id="ARBA00022670"/>
    </source>
</evidence>
<evidence type="ECO:0000313" key="8">
    <source>
        <dbReference type="Proteomes" id="UP000595249"/>
    </source>
</evidence>
<keyword evidence="8" id="KW-1185">Reference proteome</keyword>
<dbReference type="GO" id="GO:0006508">
    <property type="term" value="P:proteolysis"/>
    <property type="evidence" value="ECO:0007669"/>
    <property type="project" value="UniProtKB-KW"/>
</dbReference>
<proteinExistence type="predicted"/>
<accession>A0A7T3N9W3</accession>